<dbReference type="InterPro" id="IPR015300">
    <property type="entry name" value="DNA-bd_pseudobarrel_sf"/>
</dbReference>
<evidence type="ECO:0000313" key="7">
    <source>
        <dbReference type="Proteomes" id="UP000030689"/>
    </source>
</evidence>
<evidence type="ECO:0000256" key="4">
    <source>
        <dbReference type="ARBA" id="ARBA00023163"/>
    </source>
</evidence>
<dbReference type="GO" id="GO:0005634">
    <property type="term" value="C:nucleus"/>
    <property type="evidence" value="ECO:0007669"/>
    <property type="project" value="UniProtKB-SubCell"/>
</dbReference>
<reference evidence="6 7" key="1">
    <citation type="journal article" date="2013" name="Front. Plant Sci.">
        <title>The Reference Genome of the Halophytic Plant Eutrema salsugineum.</title>
        <authorList>
            <person name="Yang R."/>
            <person name="Jarvis D.E."/>
            <person name="Chen H."/>
            <person name="Beilstein M.A."/>
            <person name="Grimwood J."/>
            <person name="Jenkins J."/>
            <person name="Shu S."/>
            <person name="Prochnik S."/>
            <person name="Xin M."/>
            <person name="Ma C."/>
            <person name="Schmutz J."/>
            <person name="Wing R.A."/>
            <person name="Mitchell-Olds T."/>
            <person name="Schumaker K.S."/>
            <person name="Wang X."/>
        </authorList>
    </citation>
    <scope>NUCLEOTIDE SEQUENCE [LARGE SCALE GENOMIC DNA]</scope>
</reference>
<proteinExistence type="predicted"/>
<dbReference type="KEGG" id="eus:EUTSA_v10029127mg"/>
<dbReference type="GO" id="GO:0003677">
    <property type="term" value="F:DNA binding"/>
    <property type="evidence" value="ECO:0007669"/>
    <property type="project" value="UniProtKB-KW"/>
</dbReference>
<dbReference type="Gene3D" id="2.40.330.10">
    <property type="entry name" value="DNA-binding pseudobarrel domain"/>
    <property type="match status" value="1"/>
</dbReference>
<keyword evidence="3" id="KW-0238">DNA-binding</keyword>
<dbReference type="PANTHER" id="PTHR34269">
    <property type="entry name" value="TRANSCRIPTION FACTOR B3-DOMAIN FAMILY-RELATED"/>
    <property type="match status" value="1"/>
</dbReference>
<dbReference type="Proteomes" id="UP000030689">
    <property type="component" value="Unassembled WGS sequence"/>
</dbReference>
<dbReference type="OMA" id="HNAVQFV"/>
<dbReference type="EMBL" id="KI517537">
    <property type="protein sequence ID" value="ESQ38190.1"/>
    <property type="molecule type" value="Genomic_DNA"/>
</dbReference>
<keyword evidence="2" id="KW-0805">Transcription regulation</keyword>
<keyword evidence="5" id="KW-0539">Nucleus</keyword>
<comment type="subcellular location">
    <subcellularLocation>
        <location evidence="1">Nucleus</location>
    </subcellularLocation>
</comment>
<evidence type="ECO:0000256" key="5">
    <source>
        <dbReference type="ARBA" id="ARBA00023242"/>
    </source>
</evidence>
<name>V4KJZ7_EUTSA</name>
<dbReference type="Gramene" id="ESQ38190">
    <property type="protein sequence ID" value="ESQ38190"/>
    <property type="gene ID" value="EUTSA_v10029127mg"/>
</dbReference>
<evidence type="ECO:0000256" key="1">
    <source>
        <dbReference type="ARBA" id="ARBA00004123"/>
    </source>
</evidence>
<evidence type="ECO:0008006" key="8">
    <source>
        <dbReference type="Google" id="ProtNLM"/>
    </source>
</evidence>
<dbReference type="InterPro" id="IPR051442">
    <property type="entry name" value="B3_domain"/>
</dbReference>
<evidence type="ECO:0000256" key="3">
    <source>
        <dbReference type="ARBA" id="ARBA00023125"/>
    </source>
</evidence>
<dbReference type="SUPFAM" id="SSF101936">
    <property type="entry name" value="DNA-binding pseudobarrel domain"/>
    <property type="match status" value="1"/>
</dbReference>
<evidence type="ECO:0000256" key="2">
    <source>
        <dbReference type="ARBA" id="ARBA00023015"/>
    </source>
</evidence>
<keyword evidence="4" id="KW-0804">Transcription</keyword>
<keyword evidence="7" id="KW-1185">Reference proteome</keyword>
<organism evidence="6 7">
    <name type="scientific">Eutrema salsugineum</name>
    <name type="common">Saltwater cress</name>
    <name type="synonym">Sisymbrium salsugineum</name>
    <dbReference type="NCBI Taxonomy" id="72664"/>
    <lineage>
        <taxon>Eukaryota</taxon>
        <taxon>Viridiplantae</taxon>
        <taxon>Streptophyta</taxon>
        <taxon>Embryophyta</taxon>
        <taxon>Tracheophyta</taxon>
        <taxon>Spermatophyta</taxon>
        <taxon>Magnoliopsida</taxon>
        <taxon>eudicotyledons</taxon>
        <taxon>Gunneridae</taxon>
        <taxon>Pentapetalae</taxon>
        <taxon>rosids</taxon>
        <taxon>malvids</taxon>
        <taxon>Brassicales</taxon>
        <taxon>Brassicaceae</taxon>
        <taxon>Eutremeae</taxon>
        <taxon>Eutrema</taxon>
    </lineage>
</organism>
<accession>V4KJZ7</accession>
<sequence length="129" mass="15122">MARTKPCPDKPFDPNNQFNILITLKESDTGSSNTITMSKELVEANLFPWWSKHLCAKLSQHKSVELVDLFEYESKITTTLIMRKEEDGNFRFHGWGSILGKRNFRTGDIIGFWWDKYYTRLNFELLLIA</sequence>
<evidence type="ECO:0000313" key="6">
    <source>
        <dbReference type="EMBL" id="ESQ38190.1"/>
    </source>
</evidence>
<protein>
    <recommendedName>
        <fullName evidence="8">TF-B3 domain-containing protein</fullName>
    </recommendedName>
</protein>
<dbReference type="PANTHER" id="PTHR34269:SF21">
    <property type="entry name" value="GENOME ASSEMBLY, CHROMOSOME: A02"/>
    <property type="match status" value="1"/>
</dbReference>
<dbReference type="AlphaFoldDB" id="V4KJZ7"/>
<gene>
    <name evidence="6" type="ORF">EUTSA_v10029127mg</name>
</gene>